<dbReference type="AlphaFoldDB" id="A0A0D6N140"/>
<comment type="caution">
    <text evidence="1">The sequence shown here is derived from an EMBL/GenBank/DDBJ whole genome shotgun (WGS) entry which is preliminary data.</text>
</comment>
<sequence length="162" mass="17810">MENVSVLSLFSLPDRLFTLHDYASGMAVCQAARQAGVPFWQQGKAAFGFISAPGAAGYLGVVWWQTLIKTIERQANCRFPHILDCDRNAGYAMMAAMHEQRLIVLHNDSPGTQAVRALYTQRGGHVFITRPPSFDLIAPLSDATHLAAHFSQSYCKNSEPAT</sequence>
<accession>A0A6N3SQX7</accession>
<reference evidence="2 4" key="2">
    <citation type="submission" date="2019-07" db="EMBL/GenBank/DDBJ databases">
        <title>Whole genome shotgun sequence of Acetobacter cibinongensis NBRC 16605.</title>
        <authorList>
            <person name="Hosoyama A."/>
            <person name="Uohara A."/>
            <person name="Ohji S."/>
            <person name="Ichikawa N."/>
        </authorList>
    </citation>
    <scope>NUCLEOTIDE SEQUENCE [LARGE SCALE GENOMIC DNA]</scope>
    <source>
        <strain evidence="2 4">NBRC 16605</strain>
    </source>
</reference>
<protein>
    <submittedName>
        <fullName evidence="1">Uncharacterized protein</fullName>
    </submittedName>
</protein>
<evidence type="ECO:0000313" key="3">
    <source>
        <dbReference type="Proteomes" id="UP000032671"/>
    </source>
</evidence>
<reference evidence="1 3" key="1">
    <citation type="submission" date="2012-11" db="EMBL/GenBank/DDBJ databases">
        <title>Whole genome sequence of Acetobacter cibinongensis 4H-1.</title>
        <authorList>
            <person name="Azuma Y."/>
            <person name="Higashiura N."/>
            <person name="Hirakawa H."/>
            <person name="Matsushita K."/>
        </authorList>
    </citation>
    <scope>NUCLEOTIDE SEQUENCE [LARGE SCALE GENOMIC DNA]</scope>
    <source>
        <strain evidence="1 3">4H-1</strain>
    </source>
</reference>
<dbReference type="EMBL" id="BAMV01000007">
    <property type="protein sequence ID" value="GAN59664.1"/>
    <property type="molecule type" value="Genomic_DNA"/>
</dbReference>
<dbReference type="EMBL" id="BJVU01000007">
    <property type="protein sequence ID" value="GEL59187.1"/>
    <property type="molecule type" value="Genomic_DNA"/>
</dbReference>
<proteinExistence type="predicted"/>
<organism evidence="1 3">
    <name type="scientific">Acetobacter cibinongensis</name>
    <dbReference type="NCBI Taxonomy" id="146475"/>
    <lineage>
        <taxon>Bacteria</taxon>
        <taxon>Pseudomonadati</taxon>
        <taxon>Pseudomonadota</taxon>
        <taxon>Alphaproteobacteria</taxon>
        <taxon>Acetobacterales</taxon>
        <taxon>Acetobacteraceae</taxon>
        <taxon>Acetobacter</taxon>
    </lineage>
</organism>
<evidence type="ECO:0000313" key="4">
    <source>
        <dbReference type="Proteomes" id="UP000321891"/>
    </source>
</evidence>
<evidence type="ECO:0000313" key="2">
    <source>
        <dbReference type="EMBL" id="GEL59187.1"/>
    </source>
</evidence>
<gene>
    <name evidence="1" type="ORF">Abci_007_067</name>
    <name evidence="2" type="ORF">ACI01nite_17890</name>
</gene>
<name>A0A0D6N140_9PROT</name>
<dbReference type="STRING" id="1231339.Abci_007_067"/>
<dbReference type="RefSeq" id="WP_146806880.1">
    <property type="nucleotide sequence ID" value="NZ_BAMV01000007.1"/>
</dbReference>
<evidence type="ECO:0000313" key="1">
    <source>
        <dbReference type="EMBL" id="GAN59664.1"/>
    </source>
</evidence>
<dbReference type="Proteomes" id="UP000321891">
    <property type="component" value="Unassembled WGS sequence"/>
</dbReference>
<dbReference type="Proteomes" id="UP000032671">
    <property type="component" value="Unassembled WGS sequence"/>
</dbReference>
<keyword evidence="4" id="KW-1185">Reference proteome</keyword>
<accession>A0A0D6N140</accession>